<dbReference type="AlphaFoldDB" id="A0A841I0H6"/>
<proteinExistence type="predicted"/>
<dbReference type="Proteomes" id="UP000569951">
    <property type="component" value="Unassembled WGS sequence"/>
</dbReference>
<protein>
    <submittedName>
        <fullName evidence="1">Uncharacterized protein</fullName>
    </submittedName>
</protein>
<keyword evidence="2" id="KW-1185">Reference proteome</keyword>
<comment type="caution">
    <text evidence="1">The sequence shown here is derived from an EMBL/GenBank/DDBJ whole genome shotgun (WGS) entry which is preliminary data.</text>
</comment>
<evidence type="ECO:0000313" key="2">
    <source>
        <dbReference type="Proteomes" id="UP000569951"/>
    </source>
</evidence>
<evidence type="ECO:0000313" key="1">
    <source>
        <dbReference type="EMBL" id="MBB6097485.1"/>
    </source>
</evidence>
<organism evidence="1 2">
    <name type="scientific">Deinobacterium chartae</name>
    <dbReference type="NCBI Taxonomy" id="521158"/>
    <lineage>
        <taxon>Bacteria</taxon>
        <taxon>Thermotogati</taxon>
        <taxon>Deinococcota</taxon>
        <taxon>Deinococci</taxon>
        <taxon>Deinococcales</taxon>
        <taxon>Deinococcaceae</taxon>
        <taxon>Deinobacterium</taxon>
    </lineage>
</organism>
<sequence>MARGAVGCVRQQPMAALWIFLTEFGGKSAA</sequence>
<gene>
    <name evidence="1" type="ORF">HNR42_000902</name>
</gene>
<name>A0A841I0H6_9DEIO</name>
<reference evidence="1 2" key="1">
    <citation type="submission" date="2020-08" db="EMBL/GenBank/DDBJ databases">
        <title>Genomic Encyclopedia of Type Strains, Phase IV (KMG-IV): sequencing the most valuable type-strain genomes for metagenomic binning, comparative biology and taxonomic classification.</title>
        <authorList>
            <person name="Goeker M."/>
        </authorList>
    </citation>
    <scope>NUCLEOTIDE SEQUENCE [LARGE SCALE GENOMIC DNA]</scope>
    <source>
        <strain evidence="1 2">DSM 21458</strain>
    </source>
</reference>
<accession>A0A841I0H6</accession>
<dbReference type="EMBL" id="JACHHG010000003">
    <property type="protein sequence ID" value="MBB6097485.1"/>
    <property type="molecule type" value="Genomic_DNA"/>
</dbReference>